<feature type="region of interest" description="Disordered" evidence="1">
    <location>
        <begin position="1"/>
        <end position="49"/>
    </location>
</feature>
<feature type="compositionally biased region" description="Low complexity" evidence="1">
    <location>
        <begin position="20"/>
        <end position="30"/>
    </location>
</feature>
<evidence type="ECO:0000256" key="1">
    <source>
        <dbReference type="SAM" id="MobiDB-lite"/>
    </source>
</evidence>
<dbReference type="PANTHER" id="PTHR45924">
    <property type="entry name" value="FI17866P1"/>
    <property type="match status" value="1"/>
</dbReference>
<dbReference type="Proteomes" id="UP000823561">
    <property type="component" value="Chromosome 8"/>
</dbReference>
<dbReference type="PANTHER" id="PTHR45924:SF1">
    <property type="entry name" value="PLECKSTRIN HOMOLOGY DOMAIN-CONTAINING FAMILY G MEMBER 1"/>
    <property type="match status" value="1"/>
</dbReference>
<evidence type="ECO:0000313" key="4">
    <source>
        <dbReference type="Proteomes" id="UP000823561"/>
    </source>
</evidence>
<reference evidence="3" key="1">
    <citation type="submission" date="2020-10" db="EMBL/GenBank/DDBJ databases">
        <title>Chromosome-scale genome assembly of the Allis shad, Alosa alosa.</title>
        <authorList>
            <person name="Margot Z."/>
            <person name="Christophe K."/>
            <person name="Cabau C."/>
            <person name="Louis A."/>
            <person name="Berthelot C."/>
            <person name="Parey E."/>
            <person name="Roest Crollius H."/>
            <person name="Montfort J."/>
            <person name="Robinson-Rechavi M."/>
            <person name="Bucao C."/>
            <person name="Bouchez O."/>
            <person name="Gislard M."/>
            <person name="Lluch J."/>
            <person name="Milhes M."/>
            <person name="Lampietro C."/>
            <person name="Lopez Roques C."/>
            <person name="Donnadieu C."/>
            <person name="Braasch I."/>
            <person name="Desvignes T."/>
            <person name="Postlethwait J."/>
            <person name="Bobe J."/>
            <person name="Guiguen Y."/>
        </authorList>
    </citation>
    <scope>NUCLEOTIDE SEQUENCE</scope>
    <source>
        <strain evidence="3">M-15738</strain>
        <tissue evidence="3">Blood</tissue>
    </source>
</reference>
<dbReference type="Gene3D" id="1.20.900.10">
    <property type="entry name" value="Dbl homology (DH) domain"/>
    <property type="match status" value="1"/>
</dbReference>
<dbReference type="InterPro" id="IPR035899">
    <property type="entry name" value="DBL_dom_sf"/>
</dbReference>
<dbReference type="GO" id="GO:0005085">
    <property type="term" value="F:guanyl-nucleotide exchange factor activity"/>
    <property type="evidence" value="ECO:0007669"/>
    <property type="project" value="InterPro"/>
</dbReference>
<feature type="domain" description="DH" evidence="2">
    <location>
        <begin position="99"/>
        <end position="157"/>
    </location>
</feature>
<dbReference type="InterPro" id="IPR000219">
    <property type="entry name" value="DH_dom"/>
</dbReference>
<proteinExistence type="predicted"/>
<accession>A0AAV6GQR7</accession>
<comment type="caution">
    <text evidence="3">The sequence shown here is derived from an EMBL/GenBank/DDBJ whole genome shotgun (WGS) entry which is preliminary data.</text>
</comment>
<dbReference type="GO" id="GO:0031267">
    <property type="term" value="F:small GTPase binding"/>
    <property type="evidence" value="ECO:0007669"/>
    <property type="project" value="TreeGrafter"/>
</dbReference>
<evidence type="ECO:0000313" key="3">
    <source>
        <dbReference type="EMBL" id="KAG5277180.1"/>
    </source>
</evidence>
<sequence length="157" mass="17302">MYLEYDGPPPTFALTPTPVSYSSTSSSASSRDSHCSLGGRSILGPAPERDRDAGAIRLELVPARQLAGADEEDGEKRRAAPPQTQTQTPDGDGGPKVVYVDRVVQEILDTERTYVQDLRSIAQDYLDCISNDPRLLLGVEERTSLFGNIQEIYRFNR</sequence>
<dbReference type="SUPFAM" id="SSF48065">
    <property type="entry name" value="DBL homology domain (DH-domain)"/>
    <property type="match status" value="1"/>
</dbReference>
<dbReference type="PROSITE" id="PS50010">
    <property type="entry name" value="DH_2"/>
    <property type="match status" value="1"/>
</dbReference>
<dbReference type="EMBL" id="JADWDJ010000008">
    <property type="protein sequence ID" value="KAG5277180.1"/>
    <property type="molecule type" value="Genomic_DNA"/>
</dbReference>
<evidence type="ECO:0000259" key="2">
    <source>
        <dbReference type="PROSITE" id="PS50010"/>
    </source>
</evidence>
<name>A0AAV6GQR7_9TELE</name>
<keyword evidence="4" id="KW-1185">Reference proteome</keyword>
<feature type="region of interest" description="Disordered" evidence="1">
    <location>
        <begin position="62"/>
        <end position="96"/>
    </location>
</feature>
<dbReference type="Pfam" id="PF00621">
    <property type="entry name" value="RhoGEF"/>
    <property type="match status" value="1"/>
</dbReference>
<gene>
    <name evidence="3" type="ORF">AALO_G00114500</name>
</gene>
<protein>
    <recommendedName>
        <fullName evidence="2">DH domain-containing protein</fullName>
    </recommendedName>
</protein>
<organism evidence="3 4">
    <name type="scientific">Alosa alosa</name>
    <name type="common">allis shad</name>
    <dbReference type="NCBI Taxonomy" id="278164"/>
    <lineage>
        <taxon>Eukaryota</taxon>
        <taxon>Metazoa</taxon>
        <taxon>Chordata</taxon>
        <taxon>Craniata</taxon>
        <taxon>Vertebrata</taxon>
        <taxon>Euteleostomi</taxon>
        <taxon>Actinopterygii</taxon>
        <taxon>Neopterygii</taxon>
        <taxon>Teleostei</taxon>
        <taxon>Clupei</taxon>
        <taxon>Clupeiformes</taxon>
        <taxon>Clupeoidei</taxon>
        <taxon>Clupeidae</taxon>
        <taxon>Alosa</taxon>
    </lineage>
</organism>
<dbReference type="AlphaFoldDB" id="A0AAV6GQR7"/>